<dbReference type="EMBL" id="MOBU01000010">
    <property type="protein sequence ID" value="RON67359.1"/>
    <property type="molecule type" value="Genomic_DNA"/>
</dbReference>
<dbReference type="AlphaFoldDB" id="A0A423LGD6"/>
<accession>A0A423LGD6</accession>
<dbReference type="RefSeq" id="WP_123533090.1">
    <property type="nucleotide sequence ID" value="NZ_MOBU01000010.1"/>
</dbReference>
<comment type="caution">
    <text evidence="1">The sequence shown here is derived from an EMBL/GenBank/DDBJ whole genome shotgun (WGS) entry which is preliminary data.</text>
</comment>
<gene>
    <name evidence="1" type="ORF">BK671_15445</name>
</gene>
<name>A0A423LGD6_PSEFL</name>
<proteinExistence type="predicted"/>
<reference evidence="1 2" key="1">
    <citation type="submission" date="2016-10" db="EMBL/GenBank/DDBJ databases">
        <title>Comparative genome analysis of multiple Pseudomonas spp. focuses on biocontrol and plant growth promoting traits.</title>
        <authorList>
            <person name="Tao X.-Y."/>
            <person name="Taylor C.G."/>
        </authorList>
    </citation>
    <scope>NUCLEOTIDE SEQUENCE [LARGE SCALE GENOMIC DNA]</scope>
    <source>
        <strain evidence="1 2">24D3</strain>
    </source>
</reference>
<evidence type="ECO:0000313" key="1">
    <source>
        <dbReference type="EMBL" id="RON67359.1"/>
    </source>
</evidence>
<evidence type="ECO:0000313" key="2">
    <source>
        <dbReference type="Proteomes" id="UP000285757"/>
    </source>
</evidence>
<dbReference type="Proteomes" id="UP000285757">
    <property type="component" value="Unassembled WGS sequence"/>
</dbReference>
<organism evidence="1 2">
    <name type="scientific">Pseudomonas fluorescens</name>
    <dbReference type="NCBI Taxonomy" id="294"/>
    <lineage>
        <taxon>Bacteria</taxon>
        <taxon>Pseudomonadati</taxon>
        <taxon>Pseudomonadota</taxon>
        <taxon>Gammaproteobacteria</taxon>
        <taxon>Pseudomonadales</taxon>
        <taxon>Pseudomonadaceae</taxon>
        <taxon>Pseudomonas</taxon>
    </lineage>
</organism>
<protein>
    <submittedName>
        <fullName evidence="1">Uncharacterized protein</fullName>
    </submittedName>
</protein>
<sequence>MPPAIDRLLEITKKNRYPVPPGTFRWRFDSGPAWIEATTAYLERINYPSGRRVWAWDAWHGSHETKDLFLYSFELDYIDEKIIDKTFQLGEQGLRFNHCYLTSEGLFTCRNALSAKVHIKLDPKTGISTGSFEATFNSPLQPPNGAFNLTRNPATD</sequence>